<dbReference type="InterPro" id="IPR035466">
    <property type="entry name" value="GlmS/AgaS_SIS"/>
</dbReference>
<dbReference type="GeneID" id="98002431"/>
<evidence type="ECO:0000259" key="2">
    <source>
        <dbReference type="PROSITE" id="PS51464"/>
    </source>
</evidence>
<dbReference type="GO" id="GO:0006047">
    <property type="term" value="P:UDP-N-acetylglucosamine metabolic process"/>
    <property type="evidence" value="ECO:0007669"/>
    <property type="project" value="TreeGrafter"/>
</dbReference>
<reference evidence="3 4" key="1">
    <citation type="submission" date="2008-10" db="EMBL/GenBank/DDBJ databases">
        <title>Draft genome sequence of Collinsella stercoris (DSM 13279).</title>
        <authorList>
            <person name="Sudarsanam P."/>
            <person name="Ley R."/>
            <person name="Guruge J."/>
            <person name="Turnbaugh P.J."/>
            <person name="Mahowald M."/>
            <person name="Liep D."/>
            <person name="Gordon J."/>
        </authorList>
    </citation>
    <scope>NUCLEOTIDE SEQUENCE [LARGE SCALE GENOMIC DNA]</scope>
    <source>
        <strain evidence="3 4">DSM 13279</strain>
    </source>
</reference>
<dbReference type="OrthoDB" id="9779207at2"/>
<dbReference type="AlphaFoldDB" id="B6GD70"/>
<dbReference type="Gene3D" id="3.40.50.10490">
    <property type="entry name" value="Glucose-6-phosphate isomerase like protein, domain 1"/>
    <property type="match status" value="2"/>
</dbReference>
<dbReference type="GO" id="GO:0097367">
    <property type="term" value="F:carbohydrate derivative binding"/>
    <property type="evidence" value="ECO:0007669"/>
    <property type="project" value="InterPro"/>
</dbReference>
<comment type="caution">
    <text evidence="3">The sequence shown here is derived from an EMBL/GenBank/DDBJ whole genome shotgun (WGS) entry which is preliminary data.</text>
</comment>
<organism evidence="3 4">
    <name type="scientific">Collinsella stercoris DSM 13279</name>
    <dbReference type="NCBI Taxonomy" id="445975"/>
    <lineage>
        <taxon>Bacteria</taxon>
        <taxon>Bacillati</taxon>
        <taxon>Actinomycetota</taxon>
        <taxon>Coriobacteriia</taxon>
        <taxon>Coriobacteriales</taxon>
        <taxon>Coriobacteriaceae</taxon>
        <taxon>Collinsella</taxon>
    </lineage>
</organism>
<sequence length="364" mass="39827">MMGYMRDQGRALRDTFARREEFCAPMRDLFASHEIEQVYFIGSGTSYNAALYIAPCFERLAKVFAVAEVPTRFIDMRLATLTPERARKTLVVGISQSGTSVSTVAGVRAAREAGCLAVAVTDAMESLITREVDVAVKLTCGVELIPVETRGYVVTLLEGLLMALDAGLTSGALPCEDHGRIMGQIRELIERYDDVFDEVEAWYDANAADFVTMERGAIAAYGLNFATAVEGELKLGETFKRPVSSYEMEEMIHGPQMAFDGGTFVFLIASNEHGIDRVPLFSSFFLDNKITSNVYVIGDASAAAAIELRECDLCISEEIPALLSPLVYTLPFQVIAAKNCIAVGIDTAKRPEGKRSFAHVYSED</sequence>
<name>B6GD70_9ACTN</name>
<evidence type="ECO:0000313" key="4">
    <source>
        <dbReference type="Proteomes" id="UP000003560"/>
    </source>
</evidence>
<keyword evidence="4" id="KW-1185">Reference proteome</keyword>
<reference evidence="3 4" key="2">
    <citation type="submission" date="2008-10" db="EMBL/GenBank/DDBJ databases">
        <authorList>
            <person name="Fulton L."/>
            <person name="Clifton S."/>
            <person name="Fulton B."/>
            <person name="Xu J."/>
            <person name="Minx P."/>
            <person name="Pepin K.H."/>
            <person name="Johnson M."/>
            <person name="Thiruvilangam P."/>
            <person name="Bhonagiri V."/>
            <person name="Nash W.E."/>
            <person name="Mardis E.R."/>
            <person name="Wilson R.K."/>
        </authorList>
    </citation>
    <scope>NUCLEOTIDE SEQUENCE [LARGE SCALE GENOMIC DNA]</scope>
    <source>
        <strain evidence="3 4">DSM 13279</strain>
    </source>
</reference>
<accession>B6GD70</accession>
<gene>
    <name evidence="3" type="ORF">COLSTE_02048</name>
</gene>
<evidence type="ECO:0000313" key="3">
    <source>
        <dbReference type="EMBL" id="EEA89771.1"/>
    </source>
</evidence>
<feature type="domain" description="SIS" evidence="2">
    <location>
        <begin position="26"/>
        <end position="177"/>
    </location>
</feature>
<dbReference type="SUPFAM" id="SSF53697">
    <property type="entry name" value="SIS domain"/>
    <property type="match status" value="1"/>
</dbReference>
<dbReference type="Proteomes" id="UP000003560">
    <property type="component" value="Unassembled WGS sequence"/>
</dbReference>
<dbReference type="HOGENOM" id="CLU_012520_1_0_11"/>
<dbReference type="PROSITE" id="PS51464">
    <property type="entry name" value="SIS"/>
    <property type="match status" value="1"/>
</dbReference>
<keyword evidence="1" id="KW-0677">Repeat</keyword>
<dbReference type="PANTHER" id="PTHR10937:SF17">
    <property type="entry name" value="GLUCOSAMINE-FRUCTOSE-6-PHOSPHATE AMINOTRANSFERASE"/>
    <property type="match status" value="1"/>
</dbReference>
<dbReference type="STRING" id="445975.COLSTE_02048"/>
<dbReference type="EMBL" id="ABXJ01000123">
    <property type="protein sequence ID" value="EEA89771.1"/>
    <property type="molecule type" value="Genomic_DNA"/>
</dbReference>
<dbReference type="InterPro" id="IPR001347">
    <property type="entry name" value="SIS_dom"/>
</dbReference>
<dbReference type="GO" id="GO:0006002">
    <property type="term" value="P:fructose 6-phosphate metabolic process"/>
    <property type="evidence" value="ECO:0007669"/>
    <property type="project" value="TreeGrafter"/>
</dbReference>
<dbReference type="CDD" id="cd05008">
    <property type="entry name" value="SIS_GlmS_GlmD_1"/>
    <property type="match status" value="1"/>
</dbReference>
<dbReference type="RefSeq" id="WP_006721677.1">
    <property type="nucleotide sequence ID" value="NZ_CP085935.1"/>
</dbReference>
<proteinExistence type="predicted"/>
<dbReference type="Pfam" id="PF01380">
    <property type="entry name" value="SIS"/>
    <property type="match status" value="1"/>
</dbReference>
<evidence type="ECO:0000256" key="1">
    <source>
        <dbReference type="ARBA" id="ARBA00022737"/>
    </source>
</evidence>
<dbReference type="eggNOG" id="COG0449">
    <property type="taxonomic scope" value="Bacteria"/>
</dbReference>
<protein>
    <submittedName>
        <fullName evidence="3">SIS domain protein</fullName>
    </submittedName>
</protein>
<dbReference type="GO" id="GO:0006487">
    <property type="term" value="P:protein N-linked glycosylation"/>
    <property type="evidence" value="ECO:0007669"/>
    <property type="project" value="TreeGrafter"/>
</dbReference>
<dbReference type="PANTHER" id="PTHR10937">
    <property type="entry name" value="GLUCOSAMINE--FRUCTOSE-6-PHOSPHATE AMINOTRANSFERASE, ISOMERIZING"/>
    <property type="match status" value="1"/>
</dbReference>
<dbReference type="InterPro" id="IPR046348">
    <property type="entry name" value="SIS_dom_sf"/>
</dbReference>
<dbReference type="GO" id="GO:0004360">
    <property type="term" value="F:glutamine-fructose-6-phosphate transaminase (isomerizing) activity"/>
    <property type="evidence" value="ECO:0007669"/>
    <property type="project" value="TreeGrafter"/>
</dbReference>